<sequence length="232" mass="26895">MVKDSYTYILNNPSFIEQQDANEIKAVIEKYPYFQSARALFLKALKEQESFKYNNELKLTAAYTTDRSILFDFITSELFKKKKEENIEEKSISSDGSENSIETIKEELTIGKPIPFTKNETHSFNQWLQLSSGTIQKLEPQKEKSLQDNIIDNFIANNPKISRINKHSTSNAKPIDTVQEPLPMTETLAKIYLEQKKYDNAVKAYEILSLKYPEKSTFFADQIKKIRILQKS</sequence>
<keyword evidence="2" id="KW-1185">Reference proteome</keyword>
<organism evidence="1 2">
    <name type="scientific">Tenacibaculum platacis</name>
    <dbReference type="NCBI Taxonomy" id="3137852"/>
    <lineage>
        <taxon>Bacteria</taxon>
        <taxon>Pseudomonadati</taxon>
        <taxon>Bacteroidota</taxon>
        <taxon>Flavobacteriia</taxon>
        <taxon>Flavobacteriales</taxon>
        <taxon>Flavobacteriaceae</taxon>
        <taxon>Tenacibaculum</taxon>
    </lineage>
</organism>
<gene>
    <name evidence="1" type="ORF">T190607A01A_10398</name>
</gene>
<reference evidence="1 2" key="1">
    <citation type="submission" date="2024-05" db="EMBL/GenBank/DDBJ databases">
        <authorList>
            <person name="Duchaud E."/>
        </authorList>
    </citation>
    <scope>NUCLEOTIDE SEQUENCE [LARGE SCALE GENOMIC DNA]</scope>
    <source>
        <strain evidence="1">Ena-SAMPLE-TAB-13-05-2024-13:56:06:370-140302</strain>
    </source>
</reference>
<evidence type="ECO:0000313" key="1">
    <source>
        <dbReference type="EMBL" id="CAL2076667.1"/>
    </source>
</evidence>
<comment type="caution">
    <text evidence="1">The sequence shown here is derived from an EMBL/GenBank/DDBJ whole genome shotgun (WGS) entry which is preliminary data.</text>
</comment>
<accession>A0ABP1EF27</accession>
<dbReference type="EMBL" id="CAXIXY010000003">
    <property type="protein sequence ID" value="CAL2076667.1"/>
    <property type="molecule type" value="Genomic_DNA"/>
</dbReference>
<dbReference type="Proteomes" id="UP001497416">
    <property type="component" value="Unassembled WGS sequence"/>
</dbReference>
<evidence type="ECO:0000313" key="2">
    <source>
        <dbReference type="Proteomes" id="UP001497416"/>
    </source>
</evidence>
<name>A0ABP1EF27_9FLAO</name>
<dbReference type="RefSeq" id="WP_348709965.1">
    <property type="nucleotide sequence ID" value="NZ_CAXIXY010000003.1"/>
</dbReference>
<evidence type="ECO:0008006" key="3">
    <source>
        <dbReference type="Google" id="ProtNLM"/>
    </source>
</evidence>
<proteinExistence type="predicted"/>
<protein>
    <recommendedName>
        <fullName evidence="3">Tetratricopeptide repeat protein</fullName>
    </recommendedName>
</protein>